<evidence type="ECO:0000313" key="2">
    <source>
        <dbReference type="Proteomes" id="UP000789920"/>
    </source>
</evidence>
<proteinExistence type="predicted"/>
<dbReference type="Proteomes" id="UP000789920">
    <property type="component" value="Unassembled WGS sequence"/>
</dbReference>
<comment type="caution">
    <text evidence="1">The sequence shown here is derived from an EMBL/GenBank/DDBJ whole genome shotgun (WGS) entry which is preliminary data.</text>
</comment>
<dbReference type="EMBL" id="CAJVQC010153160">
    <property type="protein sequence ID" value="CAG8846852.1"/>
    <property type="molecule type" value="Genomic_DNA"/>
</dbReference>
<name>A0ACA9STJ1_9GLOM</name>
<evidence type="ECO:0000313" key="1">
    <source>
        <dbReference type="EMBL" id="CAG8846852.1"/>
    </source>
</evidence>
<gene>
    <name evidence="1" type="ORF">RPERSI_LOCUS34345</name>
</gene>
<reference evidence="1" key="1">
    <citation type="submission" date="2021-06" db="EMBL/GenBank/DDBJ databases">
        <authorList>
            <person name="Kallberg Y."/>
            <person name="Tangrot J."/>
            <person name="Rosling A."/>
        </authorList>
    </citation>
    <scope>NUCLEOTIDE SEQUENCE</scope>
    <source>
        <strain evidence="1">MA461A</strain>
    </source>
</reference>
<organism evidence="1 2">
    <name type="scientific">Racocetra persica</name>
    <dbReference type="NCBI Taxonomy" id="160502"/>
    <lineage>
        <taxon>Eukaryota</taxon>
        <taxon>Fungi</taxon>
        <taxon>Fungi incertae sedis</taxon>
        <taxon>Mucoromycota</taxon>
        <taxon>Glomeromycotina</taxon>
        <taxon>Glomeromycetes</taxon>
        <taxon>Diversisporales</taxon>
        <taxon>Gigasporaceae</taxon>
        <taxon>Racocetra</taxon>
    </lineage>
</organism>
<sequence length="190" mass="22302">MAENLRDEKKGQTKTPEQLAKCFPIMLKFISPHLLSLLIRKRIFPYQWLTSKNKFKETQLPSRKDFNSDLDRVNYCEQGCESKECEHEKIYTITQKDYDFAHTVWKETDCKTFDDYHNIYLKTDVLILADAFEAFQKASYSAFKLDPANYLTAPGLVWDACMKVTKVKLELFNEHQGDMHDFFTAMKRGG</sequence>
<feature type="non-terminal residue" evidence="1">
    <location>
        <position position="190"/>
    </location>
</feature>
<protein>
    <submittedName>
        <fullName evidence="1">28587_t:CDS:1</fullName>
    </submittedName>
</protein>
<keyword evidence="2" id="KW-1185">Reference proteome</keyword>
<accession>A0ACA9STJ1</accession>